<gene>
    <name evidence="1" type="ORF">BST96_00600</name>
</gene>
<name>A0A1X9N8H9_9GAMM</name>
<dbReference type="InterPro" id="IPR009061">
    <property type="entry name" value="DNA-bd_dom_put_sf"/>
</dbReference>
<dbReference type="EMBL" id="CP019343">
    <property type="protein sequence ID" value="ARN72742.1"/>
    <property type="molecule type" value="Genomic_DNA"/>
</dbReference>
<keyword evidence="2" id="KW-1185">Reference proteome</keyword>
<dbReference type="Pfam" id="PF05930">
    <property type="entry name" value="Phage_AlpA"/>
    <property type="match status" value="1"/>
</dbReference>
<evidence type="ECO:0000313" key="2">
    <source>
        <dbReference type="Proteomes" id="UP000193450"/>
    </source>
</evidence>
<dbReference type="RefSeq" id="WP_085756830.1">
    <property type="nucleotide sequence ID" value="NZ_CP019343.1"/>
</dbReference>
<dbReference type="SUPFAM" id="SSF46955">
    <property type="entry name" value="Putative DNA-binding domain"/>
    <property type="match status" value="1"/>
</dbReference>
<protein>
    <recommendedName>
        <fullName evidence="3">Helix-turn-helix domain-containing protein</fullName>
    </recommendedName>
</protein>
<dbReference type="OrthoDB" id="8455288at2"/>
<reference evidence="1 2" key="1">
    <citation type="submission" date="2016-11" db="EMBL/GenBank/DDBJ databases">
        <title>Trade-off between light-utilization and light-protection in marine flavobacteria.</title>
        <authorList>
            <person name="Kumagai Y."/>
        </authorList>
    </citation>
    <scope>NUCLEOTIDE SEQUENCE [LARGE SCALE GENOMIC DNA]</scope>
    <source>
        <strain evidence="1 2">NBRC 107125</strain>
    </source>
</reference>
<evidence type="ECO:0000313" key="1">
    <source>
        <dbReference type="EMBL" id="ARN72742.1"/>
    </source>
</evidence>
<organism evidence="1 2">
    <name type="scientific">Oceanicoccus sagamiensis</name>
    <dbReference type="NCBI Taxonomy" id="716816"/>
    <lineage>
        <taxon>Bacteria</taxon>
        <taxon>Pseudomonadati</taxon>
        <taxon>Pseudomonadota</taxon>
        <taxon>Gammaproteobacteria</taxon>
        <taxon>Cellvibrionales</taxon>
        <taxon>Spongiibacteraceae</taxon>
        <taxon>Oceanicoccus</taxon>
    </lineage>
</organism>
<dbReference type="AlphaFoldDB" id="A0A1X9N8H9"/>
<dbReference type="Gene3D" id="1.10.238.160">
    <property type="match status" value="1"/>
</dbReference>
<proteinExistence type="predicted"/>
<sequence length="68" mass="7897">MMCVNQDEDRMLTETEVTAMISISPSSLRRWVAKSSFPAPVTLEGSRYKRWLMSDVQQWIQSKRNTST</sequence>
<accession>A0A1X9N8H9</accession>
<dbReference type="InterPro" id="IPR010260">
    <property type="entry name" value="AlpA"/>
</dbReference>
<dbReference type="Proteomes" id="UP000193450">
    <property type="component" value="Chromosome"/>
</dbReference>
<evidence type="ECO:0008006" key="3">
    <source>
        <dbReference type="Google" id="ProtNLM"/>
    </source>
</evidence>
<dbReference type="KEGG" id="osg:BST96_00600"/>